<evidence type="ECO:0000313" key="2">
    <source>
        <dbReference type="Proteomes" id="UP000053097"/>
    </source>
</evidence>
<evidence type="ECO:0000313" key="1">
    <source>
        <dbReference type="EMBL" id="EZA62805.1"/>
    </source>
</evidence>
<name>A0A026X3D5_OOCBI</name>
<protein>
    <submittedName>
        <fullName evidence="1">Uncharacterized protein</fullName>
    </submittedName>
</protein>
<gene>
    <name evidence="1" type="ORF">X777_07622</name>
</gene>
<keyword evidence="2" id="KW-1185">Reference proteome</keyword>
<dbReference type="EMBL" id="KK107019">
    <property type="protein sequence ID" value="EZA62805.1"/>
    <property type="molecule type" value="Genomic_DNA"/>
</dbReference>
<dbReference type="Proteomes" id="UP000053097">
    <property type="component" value="Unassembled WGS sequence"/>
</dbReference>
<dbReference type="AlphaFoldDB" id="A0A026X3D5"/>
<reference evidence="1 2" key="1">
    <citation type="journal article" date="2014" name="Curr. Biol.">
        <title>The genome of the clonal raider ant Cerapachys biroi.</title>
        <authorList>
            <person name="Oxley P.R."/>
            <person name="Ji L."/>
            <person name="Fetter-Pruneda I."/>
            <person name="McKenzie S.K."/>
            <person name="Li C."/>
            <person name="Hu H."/>
            <person name="Zhang G."/>
            <person name="Kronauer D.J."/>
        </authorList>
    </citation>
    <scope>NUCLEOTIDE SEQUENCE [LARGE SCALE GENOMIC DNA]</scope>
</reference>
<organism evidence="1 2">
    <name type="scientific">Ooceraea biroi</name>
    <name type="common">Clonal raider ant</name>
    <name type="synonym">Cerapachys biroi</name>
    <dbReference type="NCBI Taxonomy" id="2015173"/>
    <lineage>
        <taxon>Eukaryota</taxon>
        <taxon>Metazoa</taxon>
        <taxon>Ecdysozoa</taxon>
        <taxon>Arthropoda</taxon>
        <taxon>Hexapoda</taxon>
        <taxon>Insecta</taxon>
        <taxon>Pterygota</taxon>
        <taxon>Neoptera</taxon>
        <taxon>Endopterygota</taxon>
        <taxon>Hymenoptera</taxon>
        <taxon>Apocrita</taxon>
        <taxon>Aculeata</taxon>
        <taxon>Formicoidea</taxon>
        <taxon>Formicidae</taxon>
        <taxon>Dorylinae</taxon>
        <taxon>Ooceraea</taxon>
    </lineage>
</organism>
<accession>A0A026X3D5</accession>
<sequence>MENPIPSYQRKWLLVDRKKPGFYNPPLLRTIFQYPGPFSCSNYGLPRSSLSFSLAGLKRASNL</sequence>
<proteinExistence type="predicted"/>